<name>A0A1D1ZXJ1_AUXPR</name>
<feature type="compositionally biased region" description="Gly residues" evidence="1">
    <location>
        <begin position="353"/>
        <end position="364"/>
    </location>
</feature>
<feature type="compositionally biased region" description="Basic residues" evidence="1">
    <location>
        <begin position="123"/>
        <end position="132"/>
    </location>
</feature>
<accession>A0A1D1ZXJ1</accession>
<feature type="non-terminal residue" evidence="2">
    <location>
        <position position="1"/>
    </location>
</feature>
<feature type="compositionally biased region" description="Basic residues" evidence="1">
    <location>
        <begin position="326"/>
        <end position="336"/>
    </location>
</feature>
<feature type="compositionally biased region" description="Basic residues" evidence="1">
    <location>
        <begin position="204"/>
        <end position="214"/>
    </location>
</feature>
<reference evidence="2" key="1">
    <citation type="submission" date="2015-08" db="EMBL/GenBank/DDBJ databases">
        <authorList>
            <person name="Babu N.S."/>
            <person name="Beckwith C.J."/>
            <person name="Beseler K.G."/>
            <person name="Brison A."/>
            <person name="Carone J.V."/>
            <person name="Caskin T.P."/>
            <person name="Diamond M."/>
            <person name="Durham M.E."/>
            <person name="Foxe J.M."/>
            <person name="Go M."/>
            <person name="Henderson B.A."/>
            <person name="Jones I.B."/>
            <person name="McGettigan J.A."/>
            <person name="Micheletti S.J."/>
            <person name="Nasrallah M.E."/>
            <person name="Ortiz D."/>
            <person name="Piller C.R."/>
            <person name="Privatt S.R."/>
            <person name="Schneider S.L."/>
            <person name="Sharp S."/>
            <person name="Smith T.C."/>
            <person name="Stanton J.D."/>
            <person name="Ullery H.E."/>
            <person name="Wilson R.J."/>
            <person name="Serrano M.G."/>
            <person name="Buck G."/>
            <person name="Lee V."/>
            <person name="Wang Y."/>
            <person name="Carvalho R."/>
            <person name="Voegtly L."/>
            <person name="Shi R."/>
            <person name="Duckworth R."/>
            <person name="Johnson A."/>
            <person name="Loviza R."/>
            <person name="Walstead R."/>
            <person name="Shah Z."/>
            <person name="Kiflezghi M."/>
            <person name="Wade K."/>
            <person name="Ball S.L."/>
            <person name="Bradley K.W."/>
            <person name="Asai D.J."/>
            <person name="Bowman C.A."/>
            <person name="Russell D.A."/>
            <person name="Pope W.H."/>
            <person name="Jacobs-Sera D."/>
            <person name="Hendrix R.W."/>
            <person name="Hatfull G.F."/>
        </authorList>
    </citation>
    <scope>NUCLEOTIDE SEQUENCE</scope>
</reference>
<evidence type="ECO:0000313" key="2">
    <source>
        <dbReference type="EMBL" id="JAT71670.1"/>
    </source>
</evidence>
<protein>
    <submittedName>
        <fullName evidence="2">Uncharacterized protein</fullName>
    </submittedName>
</protein>
<dbReference type="EMBL" id="GDKF01006952">
    <property type="protein sequence ID" value="JAT71670.1"/>
    <property type="molecule type" value="Transcribed_RNA"/>
</dbReference>
<proteinExistence type="predicted"/>
<feature type="compositionally biased region" description="Low complexity" evidence="1">
    <location>
        <begin position="227"/>
        <end position="246"/>
    </location>
</feature>
<feature type="compositionally biased region" description="Gly residues" evidence="1">
    <location>
        <begin position="148"/>
        <end position="169"/>
    </location>
</feature>
<sequence length="364" mass="36965">GGGGGGGRHSGRAGARRDGPARPRPGKGRRAGGAVGGAAGRPRARGAGGGALGLPPQRPRPLCQGLWRRGRAVPLPEPQPDAGGHRRQRRDRPGGRRVCAPADRAPARRRNRANSLVRESRGRPRPRARRGGRQLGGLSLLVGRRGALAGGRGGAVRGRGATGQRGPAGAGRPAQLHAARLAPASAGGVRRELSHQAGGGGAGRHSHGARHHRAAAAAGHDGGAGVHAGPAPAGPAPAGRGQAHAGHAGRGPGALRQRAAAGGRRLCHARSARRAPGRPPRRPRHAGVLQPAPGAGAGPVRRAPGALRHLRPGARRLPLRPPGPHRPGHGQRRRRAAQAVRASRRQPPVGVTWGAGGRGRIPRL</sequence>
<organism evidence="2">
    <name type="scientific">Auxenochlorella protothecoides</name>
    <name type="common">Green microalga</name>
    <name type="synonym">Chlorella protothecoides</name>
    <dbReference type="NCBI Taxonomy" id="3075"/>
    <lineage>
        <taxon>Eukaryota</taxon>
        <taxon>Viridiplantae</taxon>
        <taxon>Chlorophyta</taxon>
        <taxon>core chlorophytes</taxon>
        <taxon>Trebouxiophyceae</taxon>
        <taxon>Chlorellales</taxon>
        <taxon>Chlorellaceae</taxon>
        <taxon>Auxenochlorella</taxon>
    </lineage>
</organism>
<feature type="compositionally biased region" description="Basic residues" evidence="1">
    <location>
        <begin position="308"/>
        <end position="318"/>
    </location>
</feature>
<feature type="compositionally biased region" description="Low complexity" evidence="1">
    <location>
        <begin position="286"/>
        <end position="307"/>
    </location>
</feature>
<feature type="compositionally biased region" description="Basic residues" evidence="1">
    <location>
        <begin position="265"/>
        <end position="285"/>
    </location>
</feature>
<feature type="compositionally biased region" description="Low complexity" evidence="1">
    <location>
        <begin position="253"/>
        <end position="264"/>
    </location>
</feature>
<feature type="compositionally biased region" description="Low complexity" evidence="1">
    <location>
        <begin position="136"/>
        <end position="147"/>
    </location>
</feature>
<gene>
    <name evidence="2" type="ORF">g.26339</name>
</gene>
<evidence type="ECO:0000256" key="1">
    <source>
        <dbReference type="SAM" id="MobiDB-lite"/>
    </source>
</evidence>
<feature type="region of interest" description="Disordered" evidence="1">
    <location>
        <begin position="1"/>
        <end position="364"/>
    </location>
</feature>
<feature type="compositionally biased region" description="Low complexity" evidence="1">
    <location>
        <begin position="337"/>
        <end position="348"/>
    </location>
</feature>
<dbReference type="AlphaFoldDB" id="A0A1D1ZXJ1"/>